<evidence type="ECO:0000256" key="3">
    <source>
        <dbReference type="ARBA" id="ARBA00007931"/>
    </source>
</evidence>
<keyword evidence="10 11" id="KW-0472">Membrane</keyword>
<feature type="domain" description="PDZ" evidence="12">
    <location>
        <begin position="133"/>
        <end position="178"/>
    </location>
</feature>
<feature type="transmembrane region" description="Helical" evidence="11">
    <location>
        <begin position="14"/>
        <end position="31"/>
    </location>
</feature>
<dbReference type="InterPro" id="IPR008915">
    <property type="entry name" value="Peptidase_M50"/>
</dbReference>
<evidence type="ECO:0000259" key="12">
    <source>
        <dbReference type="PROSITE" id="PS50106"/>
    </source>
</evidence>
<dbReference type="PANTHER" id="PTHR42837">
    <property type="entry name" value="REGULATOR OF SIGMA-E PROTEASE RSEP"/>
    <property type="match status" value="1"/>
</dbReference>
<comment type="subcellular location">
    <subcellularLocation>
        <location evidence="2">Membrane</location>
        <topology evidence="2">Multi-pass membrane protein</topology>
    </subcellularLocation>
</comment>
<dbReference type="PROSITE" id="PS50106">
    <property type="entry name" value="PDZ"/>
    <property type="match status" value="1"/>
</dbReference>
<accession>A0A1H6GMF1</accession>
<dbReference type="GO" id="GO:0006508">
    <property type="term" value="P:proteolysis"/>
    <property type="evidence" value="ECO:0007669"/>
    <property type="project" value="UniProtKB-KW"/>
</dbReference>
<evidence type="ECO:0000256" key="9">
    <source>
        <dbReference type="ARBA" id="ARBA00023049"/>
    </source>
</evidence>
<dbReference type="RefSeq" id="WP_074764327.1">
    <property type="nucleotide sequence ID" value="NZ_FNWO01000001.1"/>
</dbReference>
<dbReference type="PANTHER" id="PTHR42837:SF2">
    <property type="entry name" value="MEMBRANE METALLOPROTEASE ARASP2, CHLOROPLASTIC-RELATED"/>
    <property type="match status" value="1"/>
</dbReference>
<keyword evidence="9 11" id="KW-0482">Metalloprotease</keyword>
<evidence type="ECO:0000256" key="5">
    <source>
        <dbReference type="ARBA" id="ARBA00022692"/>
    </source>
</evidence>
<proteinExistence type="inferred from homology"/>
<feature type="transmembrane region" description="Helical" evidence="11">
    <location>
        <begin position="350"/>
        <end position="367"/>
    </location>
</feature>
<comment type="similarity">
    <text evidence="3 11">Belongs to the peptidase M50B family.</text>
</comment>
<evidence type="ECO:0000313" key="13">
    <source>
        <dbReference type="EMBL" id="SEH24567.1"/>
    </source>
</evidence>
<keyword evidence="4 13" id="KW-0645">Protease</keyword>
<dbReference type="InterPro" id="IPR041489">
    <property type="entry name" value="PDZ_6"/>
</dbReference>
<feature type="transmembrane region" description="Helical" evidence="11">
    <location>
        <begin position="116"/>
        <end position="141"/>
    </location>
</feature>
<evidence type="ECO:0000313" key="14">
    <source>
        <dbReference type="Proteomes" id="UP000182983"/>
    </source>
</evidence>
<dbReference type="CDD" id="cd23081">
    <property type="entry name" value="cpPDZ_EcRseP-like"/>
    <property type="match status" value="1"/>
</dbReference>
<dbReference type="OrthoDB" id="9782003at2"/>
<organism evidence="13 14">
    <name type="scientific">Magnetospirillum fulvum</name>
    <name type="common">Rhodospirillum fulvum</name>
    <dbReference type="NCBI Taxonomy" id="1082"/>
    <lineage>
        <taxon>Bacteria</taxon>
        <taxon>Pseudomonadati</taxon>
        <taxon>Pseudomonadota</taxon>
        <taxon>Alphaproteobacteria</taxon>
        <taxon>Rhodospirillales</taxon>
        <taxon>Rhodospirillaceae</taxon>
        <taxon>Magnetospirillum</taxon>
    </lineage>
</organism>
<sequence>MDLSLLLSNVLHGVWYYVVIFLVIITVVVFVHELGHYLVARANGVKVEVFSIGFGPEVWGRTTSTGTRWRIALIPLGGYVKFFGDADAASATQNEQPMSDEEKSWSFQHKRVGQRAAIVVAGPAANFLFAILGLAGLFMVLGQPVTEPVIGGIYPGTAAEEVGLKAGDRILAINGRSVDRFQDIQRVVRLEIERPLEMTIKRGDETFTIQAQPRIDTRKGLFGDMEKVPVLGVSADPASTRIVHHGPVSALGESLAETGSMIRSTFVGIGQMISGTRNSDELGGPIRIAKGAGEAAQLGISSVIYYTILLSLNLGLINLFPIPILDGGHLLFYTFEAILGRPLGEKAQEFGFRIGLFLVLALMVFATRNDIVALPVWDAVIRMFS</sequence>
<reference evidence="14" key="1">
    <citation type="submission" date="2016-10" db="EMBL/GenBank/DDBJ databases">
        <authorList>
            <person name="Varghese N."/>
            <person name="Submissions S."/>
        </authorList>
    </citation>
    <scope>NUCLEOTIDE SEQUENCE [LARGE SCALE GENOMIC DNA]</scope>
    <source>
        <strain evidence="14">DSM 13234</strain>
    </source>
</reference>
<dbReference type="SUPFAM" id="SSF50156">
    <property type="entry name" value="PDZ domain-like"/>
    <property type="match status" value="1"/>
</dbReference>
<keyword evidence="6 11" id="KW-0378">Hydrolase</keyword>
<evidence type="ECO:0000256" key="1">
    <source>
        <dbReference type="ARBA" id="ARBA00001947"/>
    </source>
</evidence>
<protein>
    <recommendedName>
        <fullName evidence="11">Zinc metalloprotease</fullName>
        <ecNumber evidence="11">3.4.24.-</ecNumber>
    </recommendedName>
</protein>
<keyword evidence="11" id="KW-0479">Metal-binding</keyword>
<dbReference type="EC" id="3.4.24.-" evidence="11"/>
<evidence type="ECO:0000256" key="4">
    <source>
        <dbReference type="ARBA" id="ARBA00022670"/>
    </source>
</evidence>
<dbReference type="InterPro" id="IPR004387">
    <property type="entry name" value="Pept_M50_Zn"/>
</dbReference>
<dbReference type="AlphaFoldDB" id="A0A1H6GMF1"/>
<evidence type="ECO:0000256" key="10">
    <source>
        <dbReference type="ARBA" id="ARBA00023136"/>
    </source>
</evidence>
<dbReference type="Gene3D" id="2.30.42.10">
    <property type="match status" value="1"/>
</dbReference>
<feature type="transmembrane region" description="Helical" evidence="11">
    <location>
        <begin position="303"/>
        <end position="325"/>
    </location>
</feature>
<dbReference type="Proteomes" id="UP000182983">
    <property type="component" value="Unassembled WGS sequence"/>
</dbReference>
<dbReference type="InterPro" id="IPR036034">
    <property type="entry name" value="PDZ_sf"/>
</dbReference>
<evidence type="ECO:0000256" key="8">
    <source>
        <dbReference type="ARBA" id="ARBA00022989"/>
    </source>
</evidence>
<keyword evidence="7 11" id="KW-0862">Zinc</keyword>
<dbReference type="GO" id="GO:0016020">
    <property type="term" value="C:membrane"/>
    <property type="evidence" value="ECO:0007669"/>
    <property type="project" value="UniProtKB-SubCell"/>
</dbReference>
<dbReference type="InterPro" id="IPR001478">
    <property type="entry name" value="PDZ"/>
</dbReference>
<evidence type="ECO:0000256" key="2">
    <source>
        <dbReference type="ARBA" id="ARBA00004141"/>
    </source>
</evidence>
<dbReference type="EMBL" id="FNWO01000001">
    <property type="protein sequence ID" value="SEH24567.1"/>
    <property type="molecule type" value="Genomic_DNA"/>
</dbReference>
<evidence type="ECO:0000256" key="7">
    <source>
        <dbReference type="ARBA" id="ARBA00022833"/>
    </source>
</evidence>
<gene>
    <name evidence="13" type="ORF">SAMN04244559_00016</name>
</gene>
<dbReference type="GO" id="GO:0046872">
    <property type="term" value="F:metal ion binding"/>
    <property type="evidence" value="ECO:0007669"/>
    <property type="project" value="UniProtKB-KW"/>
</dbReference>
<keyword evidence="8 11" id="KW-1133">Transmembrane helix</keyword>
<evidence type="ECO:0000256" key="11">
    <source>
        <dbReference type="RuleBase" id="RU362031"/>
    </source>
</evidence>
<evidence type="ECO:0000256" key="6">
    <source>
        <dbReference type="ARBA" id="ARBA00022801"/>
    </source>
</evidence>
<keyword evidence="5 11" id="KW-0812">Transmembrane</keyword>
<dbReference type="Pfam" id="PF17820">
    <property type="entry name" value="PDZ_6"/>
    <property type="match status" value="1"/>
</dbReference>
<dbReference type="SMART" id="SM00228">
    <property type="entry name" value="PDZ"/>
    <property type="match status" value="1"/>
</dbReference>
<name>A0A1H6GMF1_MAGFU</name>
<dbReference type="GO" id="GO:0004222">
    <property type="term" value="F:metalloendopeptidase activity"/>
    <property type="evidence" value="ECO:0007669"/>
    <property type="project" value="InterPro"/>
</dbReference>
<keyword evidence="14" id="KW-1185">Reference proteome</keyword>
<dbReference type="Pfam" id="PF02163">
    <property type="entry name" value="Peptidase_M50"/>
    <property type="match status" value="1"/>
</dbReference>
<dbReference type="CDD" id="cd06163">
    <property type="entry name" value="S2P-M50_PDZ_RseP-like"/>
    <property type="match status" value="1"/>
</dbReference>
<dbReference type="NCBIfam" id="TIGR00054">
    <property type="entry name" value="RIP metalloprotease RseP"/>
    <property type="match status" value="1"/>
</dbReference>
<comment type="cofactor">
    <cofactor evidence="1 11">
        <name>Zn(2+)</name>
        <dbReference type="ChEBI" id="CHEBI:29105"/>
    </cofactor>
</comment>